<organism evidence="9 10">
    <name type="scientific">Quercus lobata</name>
    <name type="common">Valley oak</name>
    <dbReference type="NCBI Taxonomy" id="97700"/>
    <lineage>
        <taxon>Eukaryota</taxon>
        <taxon>Viridiplantae</taxon>
        <taxon>Streptophyta</taxon>
        <taxon>Embryophyta</taxon>
        <taxon>Tracheophyta</taxon>
        <taxon>Spermatophyta</taxon>
        <taxon>Magnoliopsida</taxon>
        <taxon>eudicotyledons</taxon>
        <taxon>Gunneridae</taxon>
        <taxon>Pentapetalae</taxon>
        <taxon>rosids</taxon>
        <taxon>fabids</taxon>
        <taxon>Fagales</taxon>
        <taxon>Fagaceae</taxon>
        <taxon>Quercus</taxon>
    </lineage>
</organism>
<keyword evidence="4 7" id="KW-1133">Transmembrane helix</keyword>
<keyword evidence="5 7" id="KW-0472">Membrane</keyword>
<dbReference type="PANTHER" id="PTHR23505:SF52">
    <property type="entry name" value="MAJOR FACILITATOR SUPERFAMILY PROTEIN"/>
    <property type="match status" value="1"/>
</dbReference>
<feature type="transmembrane region" description="Helical" evidence="7">
    <location>
        <begin position="134"/>
        <end position="156"/>
    </location>
</feature>
<protein>
    <recommendedName>
        <fullName evidence="8">Major facilitator superfamily (MFS) profile domain-containing protein</fullName>
    </recommendedName>
</protein>
<proteinExistence type="inferred from homology"/>
<dbReference type="AlphaFoldDB" id="A0A7N2M0K2"/>
<evidence type="ECO:0000313" key="9">
    <source>
        <dbReference type="EnsemblPlants" id="QL06p049803:mrna"/>
    </source>
</evidence>
<dbReference type="InterPro" id="IPR011701">
    <property type="entry name" value="MFS"/>
</dbReference>
<feature type="transmembrane region" description="Helical" evidence="7">
    <location>
        <begin position="326"/>
        <end position="351"/>
    </location>
</feature>
<feature type="transmembrane region" description="Helical" evidence="7">
    <location>
        <begin position="168"/>
        <end position="188"/>
    </location>
</feature>
<name>A0A7N2M0K2_QUELO</name>
<dbReference type="InterPro" id="IPR044770">
    <property type="entry name" value="MFS_spinster-like"/>
</dbReference>
<comment type="subcellular location">
    <subcellularLocation>
        <location evidence="1">Membrane</location>
        <topology evidence="1">Multi-pass membrane protein</topology>
    </subcellularLocation>
</comment>
<evidence type="ECO:0000313" key="10">
    <source>
        <dbReference type="Proteomes" id="UP000594261"/>
    </source>
</evidence>
<evidence type="ECO:0000256" key="4">
    <source>
        <dbReference type="ARBA" id="ARBA00022989"/>
    </source>
</evidence>
<feature type="transmembrane region" description="Helical" evidence="7">
    <location>
        <begin position="103"/>
        <end position="122"/>
    </location>
</feature>
<dbReference type="GO" id="GO:0016020">
    <property type="term" value="C:membrane"/>
    <property type="evidence" value="ECO:0007669"/>
    <property type="project" value="UniProtKB-SubCell"/>
</dbReference>
<dbReference type="PROSITE" id="PS50850">
    <property type="entry name" value="MFS"/>
    <property type="match status" value="1"/>
</dbReference>
<dbReference type="Gramene" id="QL06p049803:mrna">
    <property type="protein sequence ID" value="QL06p049803:mrna"/>
    <property type="gene ID" value="QL06p049803"/>
</dbReference>
<dbReference type="OMA" id="WTLFRVA"/>
<feature type="transmembrane region" description="Helical" evidence="7">
    <location>
        <begin position="372"/>
        <end position="390"/>
    </location>
</feature>
<keyword evidence="10" id="KW-1185">Reference proteome</keyword>
<feature type="transmembrane region" description="Helical" evidence="7">
    <location>
        <begin position="419"/>
        <end position="440"/>
    </location>
</feature>
<sequence length="501" mass="54258">MKMKSEALTLVLVNLAGIMERADEALLPGVYKEVGEALHIDPTGLGSLTLFRSLVQSLCYPIAAYLALRHNRAHVIALGAFLWAAATFCVAISSTFFQVAVSRGLNGIGLAVVIPAIQSLVADSTDDSNRGLAFGWLQLTANLGSIIGGLCAVLFAATSIMGIPGWRIAFHLVAIISVIVGILVRLFAKDPRFYESNSLTRNQIQKPFWSDVKDLIHEAKSVIRIPSFQVIVAQGVFGSFSGSAWSFAPMWLELVGFSHEETAFLWTILVIGVSLGGLFGGRMGDIVAKRLPNTGRIILSQISSGSVIPLIALFLLVLPYDPSTAFMHGLVLFIIGFCASWEAPATNNPIFAEIVPEKSRTSIYALDRSFETMLASVAPAIVGILAQNVYGYKANREGSSNSLGIDETNRENAASLAKALYVAIGFPSAISCFIYSFLYCTYPRDRERARVNSLIVSEMQQLEANDSPSSEIDINDKSTLLSLSANIHRHGRMMNSNNKKT</sequence>
<dbReference type="InParanoid" id="A0A7N2M0K2"/>
<evidence type="ECO:0000256" key="1">
    <source>
        <dbReference type="ARBA" id="ARBA00004141"/>
    </source>
</evidence>
<evidence type="ECO:0000256" key="2">
    <source>
        <dbReference type="ARBA" id="ARBA00022448"/>
    </source>
</evidence>
<reference evidence="9 10" key="1">
    <citation type="journal article" date="2016" name="G3 (Bethesda)">
        <title>First Draft Assembly and Annotation of the Genome of a California Endemic Oak Quercus lobata Nee (Fagaceae).</title>
        <authorList>
            <person name="Sork V.L."/>
            <person name="Fitz-Gibbon S.T."/>
            <person name="Puiu D."/>
            <person name="Crepeau M."/>
            <person name="Gugger P.F."/>
            <person name="Sherman R."/>
            <person name="Stevens K."/>
            <person name="Langley C.H."/>
            <person name="Pellegrini M."/>
            <person name="Salzberg S.L."/>
        </authorList>
    </citation>
    <scope>NUCLEOTIDE SEQUENCE [LARGE SCALE GENOMIC DNA]</scope>
    <source>
        <strain evidence="9 10">cv. SW786</strain>
    </source>
</reference>
<feature type="domain" description="Major facilitator superfamily (MFS) profile" evidence="8">
    <location>
        <begin position="9"/>
        <end position="443"/>
    </location>
</feature>
<dbReference type="CDD" id="cd17328">
    <property type="entry name" value="MFS_spinster_like"/>
    <property type="match status" value="1"/>
</dbReference>
<dbReference type="Proteomes" id="UP000594261">
    <property type="component" value="Chromosome 6"/>
</dbReference>
<accession>A0A7N2M0K2</accession>
<evidence type="ECO:0000259" key="8">
    <source>
        <dbReference type="PROSITE" id="PS50850"/>
    </source>
</evidence>
<evidence type="ECO:0000256" key="7">
    <source>
        <dbReference type="SAM" id="Phobius"/>
    </source>
</evidence>
<reference evidence="9" key="2">
    <citation type="submission" date="2021-01" db="UniProtKB">
        <authorList>
            <consortium name="EnsemblPlants"/>
        </authorList>
    </citation>
    <scope>IDENTIFICATION</scope>
</reference>
<dbReference type="Pfam" id="PF07690">
    <property type="entry name" value="MFS_1"/>
    <property type="match status" value="1"/>
</dbReference>
<feature type="transmembrane region" description="Helical" evidence="7">
    <location>
        <begin position="302"/>
        <end position="320"/>
    </location>
</feature>
<dbReference type="PANTHER" id="PTHR23505">
    <property type="entry name" value="SPINSTER"/>
    <property type="match status" value="1"/>
</dbReference>
<feature type="transmembrane region" description="Helical" evidence="7">
    <location>
        <begin position="230"/>
        <end position="251"/>
    </location>
</feature>
<evidence type="ECO:0000256" key="3">
    <source>
        <dbReference type="ARBA" id="ARBA00022692"/>
    </source>
</evidence>
<feature type="transmembrane region" description="Helical" evidence="7">
    <location>
        <begin position="75"/>
        <end position="97"/>
    </location>
</feature>
<feature type="transmembrane region" description="Helical" evidence="7">
    <location>
        <begin position="263"/>
        <end position="281"/>
    </location>
</feature>
<evidence type="ECO:0000256" key="6">
    <source>
        <dbReference type="ARBA" id="ARBA00024338"/>
    </source>
</evidence>
<dbReference type="EMBL" id="LRBV02000006">
    <property type="status" value="NOT_ANNOTATED_CDS"/>
    <property type="molecule type" value="Genomic_DNA"/>
</dbReference>
<dbReference type="GO" id="GO:0022857">
    <property type="term" value="F:transmembrane transporter activity"/>
    <property type="evidence" value="ECO:0007669"/>
    <property type="project" value="InterPro"/>
</dbReference>
<evidence type="ECO:0000256" key="5">
    <source>
        <dbReference type="ARBA" id="ARBA00023136"/>
    </source>
</evidence>
<dbReference type="SUPFAM" id="SSF103473">
    <property type="entry name" value="MFS general substrate transporter"/>
    <property type="match status" value="1"/>
</dbReference>
<keyword evidence="3 7" id="KW-0812">Transmembrane</keyword>
<comment type="similarity">
    <text evidence="6">Belongs to the major facilitator superfamily. Spinster (TC 2.A.1.49) family.</text>
</comment>
<keyword evidence="2" id="KW-0813">Transport</keyword>
<dbReference type="InterPro" id="IPR036259">
    <property type="entry name" value="MFS_trans_sf"/>
</dbReference>
<dbReference type="EnsemblPlants" id="QL06p049803:mrna">
    <property type="protein sequence ID" value="QL06p049803:mrna"/>
    <property type="gene ID" value="QL06p049803"/>
</dbReference>
<dbReference type="Gene3D" id="1.20.1250.20">
    <property type="entry name" value="MFS general substrate transporter like domains"/>
    <property type="match status" value="1"/>
</dbReference>
<dbReference type="InterPro" id="IPR020846">
    <property type="entry name" value="MFS_dom"/>
</dbReference>